<dbReference type="AlphaFoldDB" id="A0A087U7I9"/>
<keyword evidence="1" id="KW-0862">Zinc</keyword>
<evidence type="ECO:0000259" key="3">
    <source>
        <dbReference type="PROSITE" id="PS50157"/>
    </source>
</evidence>
<proteinExistence type="predicted"/>
<keyword evidence="1" id="KW-0863">Zinc-finger</keyword>
<feature type="compositionally biased region" description="Polar residues" evidence="2">
    <location>
        <begin position="66"/>
        <end position="79"/>
    </location>
</feature>
<keyword evidence="1" id="KW-0479">Metal-binding</keyword>
<feature type="non-terminal residue" evidence="4">
    <location>
        <position position="1086"/>
    </location>
</feature>
<reference evidence="4 5" key="1">
    <citation type="submission" date="2013-11" db="EMBL/GenBank/DDBJ databases">
        <title>Genome sequencing of Stegodyphus mimosarum.</title>
        <authorList>
            <person name="Bechsgaard J."/>
        </authorList>
    </citation>
    <scope>NUCLEOTIDE SEQUENCE [LARGE SCALE GENOMIC DNA]</scope>
</reference>
<dbReference type="PROSITE" id="PS00028">
    <property type="entry name" value="ZINC_FINGER_C2H2_1"/>
    <property type="match status" value="1"/>
</dbReference>
<evidence type="ECO:0000256" key="2">
    <source>
        <dbReference type="SAM" id="MobiDB-lite"/>
    </source>
</evidence>
<dbReference type="EMBL" id="KK118579">
    <property type="protein sequence ID" value="KFM73328.1"/>
    <property type="molecule type" value="Genomic_DNA"/>
</dbReference>
<feature type="compositionally biased region" description="Basic and acidic residues" evidence="2">
    <location>
        <begin position="50"/>
        <end position="65"/>
    </location>
</feature>
<dbReference type="GO" id="GO:0008270">
    <property type="term" value="F:zinc ion binding"/>
    <property type="evidence" value="ECO:0007669"/>
    <property type="project" value="UniProtKB-KW"/>
</dbReference>
<feature type="region of interest" description="Disordered" evidence="2">
    <location>
        <begin position="49"/>
        <end position="79"/>
    </location>
</feature>
<dbReference type="Proteomes" id="UP000054359">
    <property type="component" value="Unassembled WGS sequence"/>
</dbReference>
<dbReference type="PROSITE" id="PS50157">
    <property type="entry name" value="ZINC_FINGER_C2H2_2"/>
    <property type="match status" value="1"/>
</dbReference>
<organism evidence="4 5">
    <name type="scientific">Stegodyphus mimosarum</name>
    <name type="common">African social velvet spider</name>
    <dbReference type="NCBI Taxonomy" id="407821"/>
    <lineage>
        <taxon>Eukaryota</taxon>
        <taxon>Metazoa</taxon>
        <taxon>Ecdysozoa</taxon>
        <taxon>Arthropoda</taxon>
        <taxon>Chelicerata</taxon>
        <taxon>Arachnida</taxon>
        <taxon>Araneae</taxon>
        <taxon>Araneomorphae</taxon>
        <taxon>Entelegynae</taxon>
        <taxon>Eresoidea</taxon>
        <taxon>Eresidae</taxon>
        <taxon>Stegodyphus</taxon>
    </lineage>
</organism>
<feature type="region of interest" description="Disordered" evidence="2">
    <location>
        <begin position="676"/>
        <end position="712"/>
    </location>
</feature>
<keyword evidence="5" id="KW-1185">Reference proteome</keyword>
<feature type="domain" description="C2H2-type" evidence="3">
    <location>
        <begin position="445"/>
        <end position="472"/>
    </location>
</feature>
<sequence>MCNECLPPRNKSSVFCNTCRIVIDKSRKDYSLRHTLPKSNLNVLRSNTLDSKELPSKDTTAHNDSDCTTSTGNLNINETEGLSENNKSRILNVYDKRKVDDISFNFSDIEQQTHQPKIQKKKHEMSNVNKKMFSDSDKMKTKKSRAIKNMKNEFPNSEVCSKSKRNIKVNLQQNELLPKKHKTFGILNFKDSAFATSNSSKDIQKSVRKKDEICNDEFRTKSHSLKQKLEKQASTKLVKKHHKGSNEAEKFTSKDTSFRDGLNEFEFIKRSKSDTESSALKGSSEQLSQEVLSIENLIKSLPDSDSGILLLPQNKNNPCFMCAKCQKLFKQEKLASIHYSSCKIVKQKKKLVALSEVKWLCTLCHSSYSQISNLYVHKKSCLYLDVASGGLSMKVCPKCGFSCTSSFSLQNHSCQERLKHMQSCYVQIPQFVIPPTYSEKILPLYVCPVCGKIFFDVTLSQSHLLKHPGERRTVLSLRLHLKKRHLNPNGRCSSLYRFPKQNRKPGCSFSRPSKTNGNLRPLQSHMNQNPLINQMRIKTEMTTEEEDSNIAVSSVQNNTFSSPQLTRNINSVYCQTSSAVQDARIFNSPQINLACSSNAFANADLPFSQTVTSVNLIDTTSPQHICAIPCPGLSGMPNGNAFSSCVESESVPDTSLNSDTILCSTLKSQYVPSLNHQTSSCTEDENQNTSQTDMSDSPVMSSHLSQQYSQSDSLNADNGLKSVLNNYQFQDNFRLETTTDTPSPSTSHPIMPETDDNFLSFVRGLIEGNSSVEKLVTLSECRCENAKIGPEGEKKPCPRCILFPENNLNDIDLQAPVDSSFGLVIPKEEILDCQTETLVKNLLNDMNKSAVDMPPSSESPAMVASQPSPLCESNTFNASHSHIYSESTTSVTVPIITSYVDTAASVAGEANTFCVSTSSLPSQVDSSYKDSTCTSSQGQVPYQVLQTPRSCLTPPLTPGGIFAPSPGSSPLSFNILDSQPSCSTGKTQRTVTGERSHSTVTSSSSVTFQVQPNANIKTFYLGATKVQIHETFDITAADGFTTSNDIKTNDYLCAKCYGSCKINNFLAHLLEEHNIKDKDVINIVNY</sequence>
<feature type="region of interest" description="Disordered" evidence="2">
    <location>
        <begin position="503"/>
        <end position="525"/>
    </location>
</feature>
<gene>
    <name evidence="4" type="ORF">X975_09764</name>
</gene>
<accession>A0A087U7I9</accession>
<evidence type="ECO:0000313" key="5">
    <source>
        <dbReference type="Proteomes" id="UP000054359"/>
    </source>
</evidence>
<dbReference type="OrthoDB" id="6435980at2759"/>
<name>A0A087U7I9_STEMI</name>
<evidence type="ECO:0000313" key="4">
    <source>
        <dbReference type="EMBL" id="KFM73328.1"/>
    </source>
</evidence>
<evidence type="ECO:0000256" key="1">
    <source>
        <dbReference type="PROSITE-ProRule" id="PRU00042"/>
    </source>
</evidence>
<dbReference type="SMART" id="SM00355">
    <property type="entry name" value="ZnF_C2H2"/>
    <property type="match status" value="4"/>
</dbReference>
<dbReference type="InterPro" id="IPR013087">
    <property type="entry name" value="Znf_C2H2_type"/>
</dbReference>
<protein>
    <recommendedName>
        <fullName evidence="3">C2H2-type domain-containing protein</fullName>
    </recommendedName>
</protein>